<gene>
    <name evidence="1" type="ORF">A4D02_27450</name>
</gene>
<keyword evidence="2" id="KW-1185">Reference proteome</keyword>
<comment type="caution">
    <text evidence="1">The sequence shown here is derived from an EMBL/GenBank/DDBJ whole genome shotgun (WGS) entry which is preliminary data.</text>
</comment>
<dbReference type="Proteomes" id="UP000192277">
    <property type="component" value="Unassembled WGS sequence"/>
</dbReference>
<evidence type="ECO:0000313" key="2">
    <source>
        <dbReference type="Proteomes" id="UP000192277"/>
    </source>
</evidence>
<name>A0ABX3P2X6_9BACT</name>
<evidence type="ECO:0000313" key="1">
    <source>
        <dbReference type="EMBL" id="OQP50169.1"/>
    </source>
</evidence>
<accession>A0ABX3P2X6</accession>
<proteinExistence type="predicted"/>
<reference evidence="1 2" key="1">
    <citation type="submission" date="2016-04" db="EMBL/GenBank/DDBJ databases">
        <authorList>
            <person name="Chen L."/>
            <person name="Zhuang W."/>
            <person name="Wang G."/>
        </authorList>
    </citation>
    <scope>NUCLEOTIDE SEQUENCE [LARGE SCALE GENOMIC DNA]</scope>
    <source>
        <strain evidence="2">GR20</strain>
    </source>
</reference>
<dbReference type="EMBL" id="LWBO01000007">
    <property type="protein sequence ID" value="OQP50169.1"/>
    <property type="molecule type" value="Genomic_DNA"/>
</dbReference>
<organism evidence="1 2">
    <name type="scientific">Niastella koreensis</name>
    <dbReference type="NCBI Taxonomy" id="354356"/>
    <lineage>
        <taxon>Bacteria</taxon>
        <taxon>Pseudomonadati</taxon>
        <taxon>Bacteroidota</taxon>
        <taxon>Chitinophagia</taxon>
        <taxon>Chitinophagales</taxon>
        <taxon>Chitinophagaceae</taxon>
        <taxon>Niastella</taxon>
    </lineage>
</organism>
<sequence>MNNGSYHCGKVFGLTNSMLVFLNICLNYQKQSIQKDRGWLFFQLGLMKISGCHDPGRQVPAAGFFIFSYR</sequence>
<protein>
    <submittedName>
        <fullName evidence="1">Uncharacterized protein</fullName>
    </submittedName>
</protein>